<comment type="caution">
    <text evidence="1">The sequence shown here is derived from an EMBL/GenBank/DDBJ whole genome shotgun (WGS) entry which is preliminary data.</text>
</comment>
<evidence type="ECO:0000313" key="2">
    <source>
        <dbReference type="Proteomes" id="UP000215289"/>
    </source>
</evidence>
<dbReference type="Proteomes" id="UP000215289">
    <property type="component" value="Unassembled WGS sequence"/>
</dbReference>
<proteinExistence type="predicted"/>
<organism evidence="1 2">
    <name type="scientific">Aspergillus turcosus</name>
    <dbReference type="NCBI Taxonomy" id="1245748"/>
    <lineage>
        <taxon>Eukaryota</taxon>
        <taxon>Fungi</taxon>
        <taxon>Dikarya</taxon>
        <taxon>Ascomycota</taxon>
        <taxon>Pezizomycotina</taxon>
        <taxon>Eurotiomycetes</taxon>
        <taxon>Eurotiomycetidae</taxon>
        <taxon>Eurotiales</taxon>
        <taxon>Aspergillaceae</taxon>
        <taxon>Aspergillus</taxon>
        <taxon>Aspergillus subgen. Fumigati</taxon>
    </lineage>
</organism>
<protein>
    <submittedName>
        <fullName evidence="1">Uncharacterized protein</fullName>
    </submittedName>
</protein>
<keyword evidence="2" id="KW-1185">Reference proteome</keyword>
<name>A0A3R7F2E6_9EURO</name>
<dbReference type="AlphaFoldDB" id="A0A3R7F2E6"/>
<evidence type="ECO:0000313" key="1">
    <source>
        <dbReference type="EMBL" id="RLL94201.1"/>
    </source>
</evidence>
<gene>
    <name evidence="1" type="ORF">CFD26_104106</name>
</gene>
<reference evidence="1 2" key="1">
    <citation type="submission" date="2018-08" db="EMBL/GenBank/DDBJ databases">
        <title>Draft genome sequences of two Aspergillus turcosus clinical strains isolated from bronchoalveolar lavage fluid: one azole-susceptible and the other azole-resistant.</title>
        <authorList>
            <person name="Parent-Michaud M."/>
            <person name="Dufresne P.J."/>
            <person name="Fournier E."/>
            <person name="Martineau C."/>
            <person name="Moreira S."/>
            <person name="Perkins V."/>
            <person name="De Repentigny L."/>
            <person name="Dufresne S.F."/>
        </authorList>
    </citation>
    <scope>NUCLEOTIDE SEQUENCE [LARGE SCALE GENOMIC DNA]</scope>
    <source>
        <strain evidence="1">HMR AF 1038</strain>
    </source>
</reference>
<accession>A0A3R7F2E6</accession>
<dbReference type="EMBL" id="NIDN02000225">
    <property type="protein sequence ID" value="RLL94201.1"/>
    <property type="molecule type" value="Genomic_DNA"/>
</dbReference>
<dbReference type="OrthoDB" id="5430620at2759"/>
<dbReference type="STRING" id="1245748.A0A3R7F2E6"/>
<sequence>MKLTPLLGAATAQDQQGQPFTLNPFLTLWLCADDSSARAWRVWGEYTNATTGAITNNGPKAYLYYEL</sequence>